<dbReference type="RefSeq" id="WP_065254311.1">
    <property type="nucleotide sequence ID" value="NZ_MAPZ01000010.1"/>
</dbReference>
<dbReference type="CDD" id="cd19958">
    <property type="entry name" value="pyocin_knob"/>
    <property type="match status" value="1"/>
</dbReference>
<evidence type="ECO:0000313" key="1">
    <source>
        <dbReference type="EMBL" id="OBY11898.1"/>
    </source>
</evidence>
<protein>
    <submittedName>
        <fullName evidence="1">Uncharacterized protein</fullName>
    </submittedName>
</protein>
<evidence type="ECO:0000313" key="2">
    <source>
        <dbReference type="Proteomes" id="UP000092714"/>
    </source>
</evidence>
<dbReference type="InterPro" id="IPR013783">
    <property type="entry name" value="Ig-like_fold"/>
</dbReference>
<comment type="caution">
    <text evidence="1">The sequence shown here is derived from an EMBL/GenBank/DDBJ whole genome shotgun (WGS) entry which is preliminary data.</text>
</comment>
<dbReference type="Gene3D" id="2.60.40.10">
    <property type="entry name" value="Immunoglobulins"/>
    <property type="match status" value="1"/>
</dbReference>
<proteinExistence type="predicted"/>
<dbReference type="OrthoDB" id="2609750at2"/>
<reference evidence="1 2" key="1">
    <citation type="submission" date="2016-06" db="EMBL/GenBank/DDBJ databases">
        <authorList>
            <person name="Kjaerup R.B."/>
            <person name="Dalgaard T.S."/>
            <person name="Juul-Madsen H.R."/>
        </authorList>
    </citation>
    <scope>NUCLEOTIDE SEQUENCE [LARGE SCALE GENOMIC DNA]</scope>
    <source>
        <strain evidence="1 2">373-A1</strain>
    </source>
</reference>
<accession>A0A1B8RSU1</accession>
<name>A0A1B8RSU1_9CLOT</name>
<gene>
    <name evidence="1" type="ORF">CP373A1_02960</name>
</gene>
<sequence>MALIASGIHGSSPGMSYEFYAEQTSGSGNNRTIKITLKLKAGQYATSFYGYPVQWRANINGSWSGWMKVKGSESWRGSDGFRTFTYTSTTNAGTTSSKSITVGIETDSIGYTHWDFSKTGSLTVSQTNVAPSLSGTVSIDGSTSNRTISENATQLVIKTPAASDTNLSGYRFRVSINGGGYTEIYRGSSTSYTHNISGYGEGTTFKYVVDAYDSVGAWSANIYSPTITKNKFIQDNISSTSSIDFGTTTIAFTYSGASNTQSGVTITKTLSCDNGITVYNPNITAASPINLKIWRTGEATPASTQPYVRFDDIKKVFATTTNKGKGILNFTLTSKNSNGTTKTSSEAINVNLQVNPNNTSASISLVQTESTNYLSIASSTNKYFIPDGTKVTRVKWSSVSGKLGEAVTYQVYVAYGSGGWTKIADLPTGTTYYNHAVPVQTVSQQFKYKVRVISTYNSDNFSEAATSAQTLHFYNQPSLAQGTITRAATTADVIVTIKSNSSIPNINTKGTWTVYKSGTTTPVVSSGNLSVAQTAQTLKLTGLTDANTYDLKVTYNDNTGYMATNKVTTIKISANLPILFINKYGVGVNGVAADSSNSLKIKGNANIAGTLNATNVQVGGKNVYHTGRKPTPADIGAAATSHNHFNCGIIDAKDLNDYTTEGLQGVCNNNCTNQPTSGYFYIFNMKYNNTNIKQIAYGYNQQKMYTRHRYNGTWSSWQKVYTSDNRPTAAEIGAIPESNRELKFFGNVKSATITFDKTKIKNGVKVSFMTSNKMGTDSWHYAINGKWTDGWTMSQEAKYSFDFTKIKPDASVWLYEVSVFNVYRETIGAKRHDGAAKLYIGDIKTLMVYLDHATNVCDNLTALIEYY</sequence>
<dbReference type="AlphaFoldDB" id="A0A1B8RSU1"/>
<organism evidence="1 2">
    <name type="scientific">Clostridium paraputrificum</name>
    <dbReference type="NCBI Taxonomy" id="29363"/>
    <lineage>
        <taxon>Bacteria</taxon>
        <taxon>Bacillati</taxon>
        <taxon>Bacillota</taxon>
        <taxon>Clostridia</taxon>
        <taxon>Eubacteriales</taxon>
        <taxon>Clostridiaceae</taxon>
        <taxon>Clostridium</taxon>
    </lineage>
</organism>
<keyword evidence="2" id="KW-1185">Reference proteome</keyword>
<dbReference type="Proteomes" id="UP000092714">
    <property type="component" value="Unassembled WGS sequence"/>
</dbReference>
<dbReference type="EMBL" id="MAPZ01000010">
    <property type="protein sequence ID" value="OBY11898.1"/>
    <property type="molecule type" value="Genomic_DNA"/>
</dbReference>